<evidence type="ECO:0000256" key="2">
    <source>
        <dbReference type="SAM" id="Phobius"/>
    </source>
</evidence>
<feature type="transmembrane region" description="Helical" evidence="2">
    <location>
        <begin position="37"/>
        <end position="56"/>
    </location>
</feature>
<keyword evidence="4" id="KW-1185">Reference proteome</keyword>
<feature type="transmembrane region" description="Helical" evidence="2">
    <location>
        <begin position="68"/>
        <end position="86"/>
    </location>
</feature>
<dbReference type="EMBL" id="KB469299">
    <property type="protein sequence ID" value="EPQ57178.1"/>
    <property type="molecule type" value="Genomic_DNA"/>
</dbReference>
<dbReference type="Proteomes" id="UP000030669">
    <property type="component" value="Unassembled WGS sequence"/>
</dbReference>
<sequence length="257" mass="28395">MAEIDPTDIPLPRLLDPILDYFSSHLPGPVYSFLETVLAHSFALFTALFSLVYALATSRPSEWDAQTVLPPLISLLAAYLALLSVYRTTSWMVRSSLWFVKWGVIAGALFAGTGWVMGNNAAGGGGLTSAIGGILLDMLNGPGQNAAGGARRQTHRTQSRSRTPRPKPWESFDRHREWQYQEDRGEEDDGEMSKIFHDVLNAAGTAFREGGWWETLKSAMDRNVENGDAEDGGDERTPRRRQPSRKTKLKTGAARSQ</sequence>
<keyword evidence="2" id="KW-1133">Transmembrane helix</keyword>
<accession>S7QCR3</accession>
<keyword evidence="2" id="KW-0472">Membrane</keyword>
<feature type="region of interest" description="Disordered" evidence="1">
    <location>
        <begin position="145"/>
        <end position="190"/>
    </location>
</feature>
<feature type="compositionally biased region" description="Basic and acidic residues" evidence="1">
    <location>
        <begin position="167"/>
        <end position="183"/>
    </location>
</feature>
<dbReference type="OMA" id="TGWMIRT"/>
<gene>
    <name evidence="3" type="ORF">GLOTRDRAFT_73793</name>
</gene>
<dbReference type="AlphaFoldDB" id="S7QCR3"/>
<dbReference type="KEGG" id="gtr:GLOTRDRAFT_73793"/>
<feature type="compositionally biased region" description="Basic residues" evidence="1">
    <location>
        <begin position="238"/>
        <end position="249"/>
    </location>
</feature>
<feature type="region of interest" description="Disordered" evidence="1">
    <location>
        <begin position="219"/>
        <end position="257"/>
    </location>
</feature>
<evidence type="ECO:0000256" key="1">
    <source>
        <dbReference type="SAM" id="MobiDB-lite"/>
    </source>
</evidence>
<keyword evidence="2" id="KW-0812">Transmembrane</keyword>
<feature type="transmembrane region" description="Helical" evidence="2">
    <location>
        <begin position="98"/>
        <end position="117"/>
    </location>
</feature>
<dbReference type="GeneID" id="19308381"/>
<organism evidence="3 4">
    <name type="scientific">Gloeophyllum trabeum (strain ATCC 11539 / FP-39264 / Madison 617)</name>
    <name type="common">Brown rot fungus</name>
    <dbReference type="NCBI Taxonomy" id="670483"/>
    <lineage>
        <taxon>Eukaryota</taxon>
        <taxon>Fungi</taxon>
        <taxon>Dikarya</taxon>
        <taxon>Basidiomycota</taxon>
        <taxon>Agaricomycotina</taxon>
        <taxon>Agaricomycetes</taxon>
        <taxon>Gloeophyllales</taxon>
        <taxon>Gloeophyllaceae</taxon>
        <taxon>Gloeophyllum</taxon>
    </lineage>
</organism>
<feature type="compositionally biased region" description="Basic residues" evidence="1">
    <location>
        <begin position="152"/>
        <end position="165"/>
    </location>
</feature>
<dbReference type="OrthoDB" id="2502792at2759"/>
<dbReference type="HOGENOM" id="CLU_072376_0_0_1"/>
<protein>
    <submittedName>
        <fullName evidence="3">Uncharacterized protein</fullName>
    </submittedName>
</protein>
<proteinExistence type="predicted"/>
<name>S7QCR3_GLOTA</name>
<dbReference type="RefSeq" id="XP_007864319.1">
    <property type="nucleotide sequence ID" value="XM_007866128.1"/>
</dbReference>
<evidence type="ECO:0000313" key="4">
    <source>
        <dbReference type="Proteomes" id="UP000030669"/>
    </source>
</evidence>
<dbReference type="eggNOG" id="ENOG502SGX0">
    <property type="taxonomic scope" value="Eukaryota"/>
</dbReference>
<reference evidence="3 4" key="1">
    <citation type="journal article" date="2012" name="Science">
        <title>The Paleozoic origin of enzymatic lignin decomposition reconstructed from 31 fungal genomes.</title>
        <authorList>
            <person name="Floudas D."/>
            <person name="Binder M."/>
            <person name="Riley R."/>
            <person name="Barry K."/>
            <person name="Blanchette R.A."/>
            <person name="Henrissat B."/>
            <person name="Martinez A.T."/>
            <person name="Otillar R."/>
            <person name="Spatafora J.W."/>
            <person name="Yadav J.S."/>
            <person name="Aerts A."/>
            <person name="Benoit I."/>
            <person name="Boyd A."/>
            <person name="Carlson A."/>
            <person name="Copeland A."/>
            <person name="Coutinho P.M."/>
            <person name="de Vries R.P."/>
            <person name="Ferreira P."/>
            <person name="Findley K."/>
            <person name="Foster B."/>
            <person name="Gaskell J."/>
            <person name="Glotzer D."/>
            <person name="Gorecki P."/>
            <person name="Heitman J."/>
            <person name="Hesse C."/>
            <person name="Hori C."/>
            <person name="Igarashi K."/>
            <person name="Jurgens J.A."/>
            <person name="Kallen N."/>
            <person name="Kersten P."/>
            <person name="Kohler A."/>
            <person name="Kuees U."/>
            <person name="Kumar T.K.A."/>
            <person name="Kuo A."/>
            <person name="LaButti K."/>
            <person name="Larrondo L.F."/>
            <person name="Lindquist E."/>
            <person name="Ling A."/>
            <person name="Lombard V."/>
            <person name="Lucas S."/>
            <person name="Lundell T."/>
            <person name="Martin R."/>
            <person name="McLaughlin D.J."/>
            <person name="Morgenstern I."/>
            <person name="Morin E."/>
            <person name="Murat C."/>
            <person name="Nagy L.G."/>
            <person name="Nolan M."/>
            <person name="Ohm R.A."/>
            <person name="Patyshakuliyeva A."/>
            <person name="Rokas A."/>
            <person name="Ruiz-Duenas F.J."/>
            <person name="Sabat G."/>
            <person name="Salamov A."/>
            <person name="Samejima M."/>
            <person name="Schmutz J."/>
            <person name="Slot J.C."/>
            <person name="St John F."/>
            <person name="Stenlid J."/>
            <person name="Sun H."/>
            <person name="Sun S."/>
            <person name="Syed K."/>
            <person name="Tsang A."/>
            <person name="Wiebenga A."/>
            <person name="Young D."/>
            <person name="Pisabarro A."/>
            <person name="Eastwood D.C."/>
            <person name="Martin F."/>
            <person name="Cullen D."/>
            <person name="Grigoriev I.V."/>
            <person name="Hibbett D.S."/>
        </authorList>
    </citation>
    <scope>NUCLEOTIDE SEQUENCE [LARGE SCALE GENOMIC DNA]</scope>
    <source>
        <strain evidence="3 4">ATCC 11539</strain>
    </source>
</reference>
<evidence type="ECO:0000313" key="3">
    <source>
        <dbReference type="EMBL" id="EPQ57178.1"/>
    </source>
</evidence>